<evidence type="ECO:0000313" key="2">
    <source>
        <dbReference type="WBParaSite" id="PS1159_v2.g18596.t1"/>
    </source>
</evidence>
<proteinExistence type="predicted"/>
<sequence>MNPFEEQPSTKTCSAYLNKCDETGKEVITFQCGSHLEVFYPSTIAKEKCQGEYRIKNISANIKSIIVKCDSCYIGFYEDDMSFRLTDQCAKYHATQITAEIDISKEIVVPYFLHLYQTLLNALKEGEGDSHIIQLPGYEFLSFKCTITKIFDRFELYIENFTYTVAINGNQQSYWTKLNIVNAVSNEWFIEKIDFSFNPAIVWQQFNEISNRNNLSTSSASTVRPSAPIASANSQQPFNPFPSASYLWRTASPAISETKECEQDLEFLILL</sequence>
<organism evidence="1 2">
    <name type="scientific">Panagrolaimus sp. PS1159</name>
    <dbReference type="NCBI Taxonomy" id="55785"/>
    <lineage>
        <taxon>Eukaryota</taxon>
        <taxon>Metazoa</taxon>
        <taxon>Ecdysozoa</taxon>
        <taxon>Nematoda</taxon>
        <taxon>Chromadorea</taxon>
        <taxon>Rhabditida</taxon>
        <taxon>Tylenchina</taxon>
        <taxon>Panagrolaimomorpha</taxon>
        <taxon>Panagrolaimoidea</taxon>
        <taxon>Panagrolaimidae</taxon>
        <taxon>Panagrolaimus</taxon>
    </lineage>
</organism>
<dbReference type="WBParaSite" id="PS1159_v2.g18596.t1">
    <property type="protein sequence ID" value="PS1159_v2.g18596.t1"/>
    <property type="gene ID" value="PS1159_v2.g18596"/>
</dbReference>
<reference evidence="2" key="1">
    <citation type="submission" date="2022-11" db="UniProtKB">
        <authorList>
            <consortium name="WormBaseParasite"/>
        </authorList>
    </citation>
    <scope>IDENTIFICATION</scope>
</reference>
<protein>
    <submittedName>
        <fullName evidence="2">Uncharacterized protein</fullName>
    </submittedName>
</protein>
<name>A0AC35FMR8_9BILA</name>
<dbReference type="Proteomes" id="UP000887580">
    <property type="component" value="Unplaced"/>
</dbReference>
<evidence type="ECO:0000313" key="1">
    <source>
        <dbReference type="Proteomes" id="UP000887580"/>
    </source>
</evidence>
<accession>A0AC35FMR8</accession>